<dbReference type="SMART" id="SM00267">
    <property type="entry name" value="GGDEF"/>
    <property type="match status" value="1"/>
</dbReference>
<dbReference type="GO" id="GO:0043709">
    <property type="term" value="P:cell adhesion involved in single-species biofilm formation"/>
    <property type="evidence" value="ECO:0007669"/>
    <property type="project" value="TreeGrafter"/>
</dbReference>
<reference evidence="7" key="1">
    <citation type="journal article" date="2018" name="Front. Microbiol.">
        <title>Genome-Based Analysis Reveals the Taxonomy and Diversity of the Family Idiomarinaceae.</title>
        <authorList>
            <person name="Liu Y."/>
            <person name="Lai Q."/>
            <person name="Shao Z."/>
        </authorList>
    </citation>
    <scope>NUCLEOTIDE SEQUENCE [LARGE SCALE GENOMIC DNA]</scope>
    <source>
        <strain evidence="7">SN-14</strain>
    </source>
</reference>
<dbReference type="InterPro" id="IPR043128">
    <property type="entry name" value="Rev_trsase/Diguanyl_cyclase"/>
</dbReference>
<dbReference type="Gene3D" id="3.30.70.270">
    <property type="match status" value="1"/>
</dbReference>
<comment type="cofactor">
    <cofactor evidence="1">
        <name>Mg(2+)</name>
        <dbReference type="ChEBI" id="CHEBI:18420"/>
    </cofactor>
</comment>
<dbReference type="FunFam" id="3.30.70.270:FF:000001">
    <property type="entry name" value="Diguanylate cyclase domain protein"/>
    <property type="match status" value="1"/>
</dbReference>
<dbReference type="EMBL" id="PIPS01000002">
    <property type="protein sequence ID" value="RUO43243.1"/>
    <property type="molecule type" value="Genomic_DNA"/>
</dbReference>
<dbReference type="Pfam" id="PF00990">
    <property type="entry name" value="GGDEF"/>
    <property type="match status" value="1"/>
</dbReference>
<dbReference type="Proteomes" id="UP000286680">
    <property type="component" value="Unassembled WGS sequence"/>
</dbReference>
<dbReference type="Gene3D" id="6.10.340.10">
    <property type="match status" value="1"/>
</dbReference>
<comment type="catalytic activity">
    <reaction evidence="3">
        <text>2 GTP = 3',3'-c-di-GMP + 2 diphosphate</text>
        <dbReference type="Rhea" id="RHEA:24898"/>
        <dbReference type="ChEBI" id="CHEBI:33019"/>
        <dbReference type="ChEBI" id="CHEBI:37565"/>
        <dbReference type="ChEBI" id="CHEBI:58805"/>
        <dbReference type="EC" id="2.7.7.65"/>
    </reaction>
</comment>
<evidence type="ECO:0000313" key="7">
    <source>
        <dbReference type="Proteomes" id="UP000286680"/>
    </source>
</evidence>
<organism evidence="6 7">
    <name type="scientific">Idiomarina aquatica</name>
    <dbReference type="NCBI Taxonomy" id="1327752"/>
    <lineage>
        <taxon>Bacteria</taxon>
        <taxon>Pseudomonadati</taxon>
        <taxon>Pseudomonadota</taxon>
        <taxon>Gammaproteobacteria</taxon>
        <taxon>Alteromonadales</taxon>
        <taxon>Idiomarinaceae</taxon>
        <taxon>Idiomarina</taxon>
    </lineage>
</organism>
<gene>
    <name evidence="6" type="ORF">CWE23_07760</name>
</gene>
<keyword evidence="4" id="KW-0472">Membrane</keyword>
<feature type="transmembrane region" description="Helical" evidence="4">
    <location>
        <begin position="371"/>
        <end position="390"/>
    </location>
</feature>
<evidence type="ECO:0000256" key="4">
    <source>
        <dbReference type="SAM" id="Phobius"/>
    </source>
</evidence>
<dbReference type="SUPFAM" id="SSF55073">
    <property type="entry name" value="Nucleotide cyclase"/>
    <property type="match status" value="1"/>
</dbReference>
<feature type="transmembrane region" description="Helical" evidence="4">
    <location>
        <begin position="20"/>
        <end position="41"/>
    </location>
</feature>
<sequence length="631" mass="71280">MERRQQQRRLQRRERLTTALLLKISIWAISIVVVASAITFITTYNDARKRVIELLQQDLKPTLELNQALFRRIEQHGEILTEQFLQRYQLLNGAHQPLQHFNQWYEETSPGVVRLKPEFNRGIAVEQSHFQHLSAFLGPREQPLTDELKTRVIAAQYTLNALGPAWQNVVGNTHFSMPENVLILYSPESPWGLLADKDLVITDFSVVKSTLQSENPQRAPNWTGLYHDISADVWTITYQRPIDLKGQHLANASFDIELGSLLTDLTQRKRLNSEHMVLNARGDLIAASNLSTEQMQDRATLTADNYQEPLFQAVNDVIADNAFTENPAVIESDRSEQLMIIDKIAGPDWWHVTVYPLAEIRKQAMVLPLRLVAAGIGLVLLTLLMTYLLVRREVSKPLQEVATVASLMGQRNYHDALARQADDINARGEVKQALDAFKTMATRFLAAQNDLEQQVEARTAELAEANKQLDAMAYLDGLTGLLNRRAFDRDLAAVKNSTQGHYLIMADIDEFKPYNDNYGHEAGDQALKKIAARLVGETSANVYRYGGEELALIMPADSGEQVHNELEKLREGVVELAIPHHYKQAELAVLTLSMGAAPINPQQSNEENIRRADRQLYHAKHQGRNRVCVSS</sequence>
<dbReference type="InterPro" id="IPR000160">
    <property type="entry name" value="GGDEF_dom"/>
</dbReference>
<dbReference type="PANTHER" id="PTHR45138:SF9">
    <property type="entry name" value="DIGUANYLATE CYCLASE DGCM-RELATED"/>
    <property type="match status" value="1"/>
</dbReference>
<keyword evidence="4" id="KW-0812">Transmembrane</keyword>
<accession>A0AA94EE46</accession>
<dbReference type="InterPro" id="IPR029787">
    <property type="entry name" value="Nucleotide_cyclase"/>
</dbReference>
<name>A0AA94EE46_9GAMM</name>
<evidence type="ECO:0000259" key="5">
    <source>
        <dbReference type="PROSITE" id="PS50887"/>
    </source>
</evidence>
<dbReference type="EC" id="2.7.7.65" evidence="2"/>
<protein>
    <recommendedName>
        <fullName evidence="2">diguanylate cyclase</fullName>
        <ecNumber evidence="2">2.7.7.65</ecNumber>
    </recommendedName>
</protein>
<evidence type="ECO:0000256" key="2">
    <source>
        <dbReference type="ARBA" id="ARBA00012528"/>
    </source>
</evidence>
<dbReference type="GO" id="GO:0052621">
    <property type="term" value="F:diguanylate cyclase activity"/>
    <property type="evidence" value="ECO:0007669"/>
    <property type="project" value="UniProtKB-EC"/>
</dbReference>
<dbReference type="CDD" id="cd01949">
    <property type="entry name" value="GGDEF"/>
    <property type="match status" value="1"/>
</dbReference>
<dbReference type="GO" id="GO:1902201">
    <property type="term" value="P:negative regulation of bacterial-type flagellum-dependent cell motility"/>
    <property type="evidence" value="ECO:0007669"/>
    <property type="project" value="TreeGrafter"/>
</dbReference>
<proteinExistence type="predicted"/>
<dbReference type="GO" id="GO:0005886">
    <property type="term" value="C:plasma membrane"/>
    <property type="evidence" value="ECO:0007669"/>
    <property type="project" value="TreeGrafter"/>
</dbReference>
<dbReference type="PROSITE" id="PS50887">
    <property type="entry name" value="GGDEF"/>
    <property type="match status" value="1"/>
</dbReference>
<evidence type="ECO:0000256" key="1">
    <source>
        <dbReference type="ARBA" id="ARBA00001946"/>
    </source>
</evidence>
<comment type="caution">
    <text evidence="6">The sequence shown here is derived from an EMBL/GenBank/DDBJ whole genome shotgun (WGS) entry which is preliminary data.</text>
</comment>
<dbReference type="PANTHER" id="PTHR45138">
    <property type="entry name" value="REGULATORY COMPONENTS OF SENSORY TRANSDUCTION SYSTEM"/>
    <property type="match status" value="1"/>
</dbReference>
<evidence type="ECO:0000256" key="3">
    <source>
        <dbReference type="ARBA" id="ARBA00034247"/>
    </source>
</evidence>
<dbReference type="NCBIfam" id="TIGR00254">
    <property type="entry name" value="GGDEF"/>
    <property type="match status" value="1"/>
</dbReference>
<keyword evidence="4" id="KW-1133">Transmembrane helix</keyword>
<dbReference type="RefSeq" id="WP_126819933.1">
    <property type="nucleotide sequence ID" value="NZ_PIPS01000002.1"/>
</dbReference>
<dbReference type="AlphaFoldDB" id="A0AA94EE46"/>
<dbReference type="InterPro" id="IPR050469">
    <property type="entry name" value="Diguanylate_Cyclase"/>
</dbReference>
<feature type="domain" description="GGDEF" evidence="5">
    <location>
        <begin position="499"/>
        <end position="631"/>
    </location>
</feature>
<evidence type="ECO:0000313" key="6">
    <source>
        <dbReference type="EMBL" id="RUO43243.1"/>
    </source>
</evidence>
<keyword evidence="7" id="KW-1185">Reference proteome</keyword>